<evidence type="ECO:0000256" key="9">
    <source>
        <dbReference type="SAM" id="Phobius"/>
    </source>
</evidence>
<feature type="region of interest" description="Disordered" evidence="8">
    <location>
        <begin position="154"/>
        <end position="186"/>
    </location>
</feature>
<dbReference type="AlphaFoldDB" id="A0A9P5XL88"/>
<dbReference type="GO" id="GO:0005739">
    <property type="term" value="C:mitochondrion"/>
    <property type="evidence" value="ECO:0007669"/>
    <property type="project" value="UniProtKB-SubCell"/>
</dbReference>
<dbReference type="EMBL" id="MU151071">
    <property type="protein sequence ID" value="KAF9452487.1"/>
    <property type="molecule type" value="Genomic_DNA"/>
</dbReference>
<dbReference type="Pfam" id="PF07798">
    <property type="entry name" value="CCDC90-like"/>
    <property type="match status" value="1"/>
</dbReference>
<comment type="subcellular location">
    <subcellularLocation>
        <location evidence="2">Membrane</location>
    </subcellularLocation>
    <subcellularLocation>
        <location evidence="1">Mitochondrion</location>
    </subcellularLocation>
</comment>
<reference evidence="10" key="1">
    <citation type="submission" date="2020-11" db="EMBL/GenBank/DDBJ databases">
        <authorList>
            <consortium name="DOE Joint Genome Institute"/>
            <person name="Ahrendt S."/>
            <person name="Riley R."/>
            <person name="Andreopoulos W."/>
            <person name="Labutti K."/>
            <person name="Pangilinan J."/>
            <person name="Ruiz-Duenas F.J."/>
            <person name="Barrasa J.M."/>
            <person name="Sanchez-Garcia M."/>
            <person name="Camarero S."/>
            <person name="Miyauchi S."/>
            <person name="Serrano A."/>
            <person name="Linde D."/>
            <person name="Babiker R."/>
            <person name="Drula E."/>
            <person name="Ayuso-Fernandez I."/>
            <person name="Pacheco R."/>
            <person name="Padilla G."/>
            <person name="Ferreira P."/>
            <person name="Barriuso J."/>
            <person name="Kellner H."/>
            <person name="Castanera R."/>
            <person name="Alfaro M."/>
            <person name="Ramirez L."/>
            <person name="Pisabarro A.G."/>
            <person name="Kuo A."/>
            <person name="Tritt A."/>
            <person name="Lipzen A."/>
            <person name="He G."/>
            <person name="Yan M."/>
            <person name="Ng V."/>
            <person name="Cullen D."/>
            <person name="Martin F."/>
            <person name="Rosso M.-N."/>
            <person name="Henrissat B."/>
            <person name="Hibbett D."/>
            <person name="Martinez A.T."/>
            <person name="Grigoriev I.V."/>
        </authorList>
    </citation>
    <scope>NUCLEOTIDE SEQUENCE</scope>
    <source>
        <strain evidence="10">MF-IS2</strain>
    </source>
</reference>
<dbReference type="GO" id="GO:0016020">
    <property type="term" value="C:membrane"/>
    <property type="evidence" value="ECO:0007669"/>
    <property type="project" value="UniProtKB-SubCell"/>
</dbReference>
<keyword evidence="5" id="KW-0175">Coiled coil</keyword>
<keyword evidence="4 9" id="KW-1133">Transmembrane helix</keyword>
<evidence type="ECO:0000256" key="8">
    <source>
        <dbReference type="SAM" id="MobiDB-lite"/>
    </source>
</evidence>
<keyword evidence="11" id="KW-1185">Reference proteome</keyword>
<keyword evidence="3 9" id="KW-0812">Transmembrane</keyword>
<dbReference type="Proteomes" id="UP000807342">
    <property type="component" value="Unassembled WGS sequence"/>
</dbReference>
<dbReference type="InterPro" id="IPR024461">
    <property type="entry name" value="CCDC90-like"/>
</dbReference>
<evidence type="ECO:0000256" key="4">
    <source>
        <dbReference type="ARBA" id="ARBA00022989"/>
    </source>
</evidence>
<evidence type="ECO:0000256" key="1">
    <source>
        <dbReference type="ARBA" id="ARBA00004173"/>
    </source>
</evidence>
<feature type="transmembrane region" description="Helical" evidence="9">
    <location>
        <begin position="134"/>
        <end position="151"/>
    </location>
</feature>
<sequence length="186" mass="21172">MRATRALLVDRIGKVRREALTTKDLDNQAYLFRAALSELHAELSMNIKNESTVIISATSALRREVERLDVKMKEDITNLKHEIQMELDSRKNESKADLKQQDIAIEELLNKSIVDISDLRTVVEENKWENMRRAVLTLGAFVIVIVIGMEIQPKSKSKSKSSPPPPLYNDTNPPSAEGMERTEWIT</sequence>
<accession>A0A9P5XL88</accession>
<comment type="caution">
    <text evidence="10">The sequence shown here is derived from an EMBL/GenBank/DDBJ whole genome shotgun (WGS) entry which is preliminary data.</text>
</comment>
<evidence type="ECO:0000256" key="6">
    <source>
        <dbReference type="ARBA" id="ARBA00023128"/>
    </source>
</evidence>
<evidence type="ECO:0000256" key="5">
    <source>
        <dbReference type="ARBA" id="ARBA00023054"/>
    </source>
</evidence>
<dbReference type="PANTHER" id="PTHR14360:SF12">
    <property type="entry name" value="MOZ PROTEIN REPRESENTS A CHROMATIN-ASSOCIATED ACETYLTRANSFERASE"/>
    <property type="match status" value="1"/>
</dbReference>
<evidence type="ECO:0000256" key="2">
    <source>
        <dbReference type="ARBA" id="ARBA00004370"/>
    </source>
</evidence>
<gene>
    <name evidence="10" type="ORF">P691DRAFT_794910</name>
</gene>
<evidence type="ECO:0000313" key="10">
    <source>
        <dbReference type="EMBL" id="KAF9452487.1"/>
    </source>
</evidence>
<proteinExistence type="predicted"/>
<protein>
    <submittedName>
        <fullName evidence="10">Uncharacterized protein</fullName>
    </submittedName>
</protein>
<evidence type="ECO:0000256" key="7">
    <source>
        <dbReference type="ARBA" id="ARBA00023136"/>
    </source>
</evidence>
<keyword evidence="7 9" id="KW-0472">Membrane</keyword>
<organism evidence="10 11">
    <name type="scientific">Macrolepiota fuliginosa MF-IS2</name>
    <dbReference type="NCBI Taxonomy" id="1400762"/>
    <lineage>
        <taxon>Eukaryota</taxon>
        <taxon>Fungi</taxon>
        <taxon>Dikarya</taxon>
        <taxon>Basidiomycota</taxon>
        <taxon>Agaricomycotina</taxon>
        <taxon>Agaricomycetes</taxon>
        <taxon>Agaricomycetidae</taxon>
        <taxon>Agaricales</taxon>
        <taxon>Agaricineae</taxon>
        <taxon>Agaricaceae</taxon>
        <taxon>Macrolepiota</taxon>
    </lineage>
</organism>
<evidence type="ECO:0000256" key="3">
    <source>
        <dbReference type="ARBA" id="ARBA00022692"/>
    </source>
</evidence>
<dbReference type="PANTHER" id="PTHR14360">
    <property type="entry name" value="PROTEIN FMP32, MITOCHONDRIAL"/>
    <property type="match status" value="1"/>
</dbReference>
<evidence type="ECO:0000313" key="11">
    <source>
        <dbReference type="Proteomes" id="UP000807342"/>
    </source>
</evidence>
<keyword evidence="6" id="KW-0496">Mitochondrion</keyword>
<name>A0A9P5XL88_9AGAR</name>
<dbReference type="OrthoDB" id="1552at2759"/>